<organism evidence="1 2">
    <name type="scientific">Phytophthora palmivora</name>
    <dbReference type="NCBI Taxonomy" id="4796"/>
    <lineage>
        <taxon>Eukaryota</taxon>
        <taxon>Sar</taxon>
        <taxon>Stramenopiles</taxon>
        <taxon>Oomycota</taxon>
        <taxon>Peronosporomycetes</taxon>
        <taxon>Peronosporales</taxon>
        <taxon>Peronosporaceae</taxon>
        <taxon>Phytophthora</taxon>
    </lineage>
</organism>
<sequence length="166" mass="18921">MDSRRGRRFDHNNGRKFRRGGRGSGSVWFKGEGYNDHESVCIAEEVAGISGFLNPRQRGFKGVMKQRFADFVVHELSLRNHQPITLQSVAKKSKTVQLTFQERVLDFVLGVVKASDERKTEVQDKDELIGSVRQLARKLQQTSLKQQQLGQAAQEAYHLRQLVVLV</sequence>
<evidence type="ECO:0000313" key="2">
    <source>
        <dbReference type="Proteomes" id="UP000237271"/>
    </source>
</evidence>
<dbReference type="AlphaFoldDB" id="A0A2P4XCD8"/>
<dbReference type="EMBL" id="NCKW01015160">
    <property type="protein sequence ID" value="POM63198.1"/>
    <property type="molecule type" value="Genomic_DNA"/>
</dbReference>
<dbReference type="OrthoDB" id="447290at2759"/>
<name>A0A2P4XCD8_9STRA</name>
<gene>
    <name evidence="1" type="ORF">PHPALM_27530</name>
</gene>
<reference evidence="1 2" key="1">
    <citation type="journal article" date="2017" name="Genome Biol. Evol.">
        <title>Phytophthora megakarya and P. palmivora, closely related causal agents of cacao black pod rot, underwent increases in genome sizes and gene numbers by different mechanisms.</title>
        <authorList>
            <person name="Ali S.S."/>
            <person name="Shao J."/>
            <person name="Lary D.J."/>
            <person name="Kronmiller B."/>
            <person name="Shen D."/>
            <person name="Strem M.D."/>
            <person name="Amoako-Attah I."/>
            <person name="Akrofi A.Y."/>
            <person name="Begoude B.A."/>
            <person name="Ten Hoopen G.M."/>
            <person name="Coulibaly K."/>
            <person name="Kebe B.I."/>
            <person name="Melnick R.L."/>
            <person name="Guiltinan M.J."/>
            <person name="Tyler B.M."/>
            <person name="Meinhardt L.W."/>
            <person name="Bailey B.A."/>
        </authorList>
    </citation>
    <scope>NUCLEOTIDE SEQUENCE [LARGE SCALE GENOMIC DNA]</scope>
    <source>
        <strain evidence="2">sbr112.9</strain>
    </source>
</reference>
<accession>A0A2P4XCD8</accession>
<evidence type="ECO:0000313" key="1">
    <source>
        <dbReference type="EMBL" id="POM63198.1"/>
    </source>
</evidence>
<proteinExistence type="predicted"/>
<protein>
    <submittedName>
        <fullName evidence="1">Pseudouridylate synthase</fullName>
    </submittedName>
</protein>
<dbReference type="Proteomes" id="UP000237271">
    <property type="component" value="Unassembled WGS sequence"/>
</dbReference>
<comment type="caution">
    <text evidence="1">The sequence shown here is derived from an EMBL/GenBank/DDBJ whole genome shotgun (WGS) entry which is preliminary data.</text>
</comment>
<feature type="non-terminal residue" evidence="1">
    <location>
        <position position="166"/>
    </location>
</feature>
<keyword evidence="2" id="KW-1185">Reference proteome</keyword>